<proteinExistence type="predicted"/>
<comment type="caution">
    <text evidence="1">The sequence shown here is derived from an EMBL/GenBank/DDBJ whole genome shotgun (WGS) entry which is preliminary data.</text>
</comment>
<accession>A0AAD8N943</accession>
<sequence>MVLFDPNPDPALVLLRAFHQHLRAGHPPDPMASYIHAKETHPAEFEIDLDLPDRIHVGGSGGRIKDAYRQGLQILEDQQMSAYNIALMESVASGHLIRVYAFVGPRRNGWYVYLGLFRAFGRPEQLLLLGLEERLLLEWYPSDDGDDALKEDQGPEQPPEQPLLLEWYARDALNEDYQDNHQIWRIEVCDHDHEVATLFKNYKSRMSMTSHKDSLVQMSGWTVADRIIRKLSATSGGVAVTEWFWFAEALKAYNLVPLLGMIGIVSNDSPMKVDTTSVMEVETPLVLPLSVSRPTSLPSDPALVLLRAFHQHLRAGHPPDPMASYIHANETHPAEFEIDLDLPDRIHVGGSGGRIKDAYRQGLQILEDQQMSAYNIALMESVASGHLIRVYAFVGPQRNGWYVYLGLFRAFGRLEERLLLEWYPSDDGDDALKEDQGPEQPPEQPLLLEWYARDALNEDYQDNHQIWRIEVCDHDHEVATLFKNYKSRMSMTSHKDSLVQMSGWTIADRIIRKLSATSGGVAVTEWFWFAEALKAYNLVSLLGMIGIVSNDSPMKVDTTSVMEVETPLVLPLSVSRPTSLPSDPALVLLRAFHQHLRAGHPPDPMASYIHAKETHPAEFEIDLDLPDRIHVGGSGGRIKDAYRQGLQILEDQQMSAYNIALMESVASGHLIRVYAFVGPQRNGWYVYLGLFRAFGRLEERLLLEWYPSDDGDDALKEDQGPEQPPEQPLLLEWYARDALNEDYQDNHQIWRIEVCDHDHEVATLFKNYKSRMSMTSHKDSLVQMSDWTIADRIIRKLSATSGGVAVTEWFWFAEALKAYNLVSLLGMIGIVSNDSPMKVDTTSVMEVETPLVLPLSVSRPTSLPSDPALVLLRAFHQHLRAGHPPDPMASYIHAKETHPAEFEIDLDLPDRIHVGGSGGRIKDAYRQGLQILEDQQMSAYNIALMESVASGHLIRVYAFVGPQRNGWYVYLGLFRAFGRLEERLLLEWYPSDDGDDALKEDQGPEQPPEQPLLLEWYARDALNEDYQDNHQIWRIEVCDHDHEVATLFKNYKSRMSMTSHKDSLVQMSGWTVADRIIRKLSATSGGVAVTEWFWFAEALKAYNLVSLLGMIGIVSNDSPMKVDTTSVMEVETPLVLPLSVSRPTSLPSDPALVLLRAFHQHLRAGHPPDPMASYIHAKETHPAEFEIDLDLPDRIHVGGSGGRIKDAYRQGLQILEDQQMSAYNIALMESVASGHLIRVYAFVGPQRNGWYVYLGLFRAFGRLEERLLLEWYPSDDGDDALKEDQGPEQPPEQPLLLEWYARDALNEDYQDNHKIWRIEVCDHDHEVATLFKNYKSRMSMTSHKDSLVQMSGWTVADRIIRKLSATSGGVAVTEWF</sequence>
<protein>
    <submittedName>
        <fullName evidence="1">Uncharacterized protein</fullName>
    </submittedName>
</protein>
<name>A0AAD8N943_9APIA</name>
<reference evidence="1" key="1">
    <citation type="submission" date="2023-02" db="EMBL/GenBank/DDBJ databases">
        <title>Genome of toxic invasive species Heracleum sosnowskyi carries increased number of genes despite the absence of recent whole-genome duplications.</title>
        <authorList>
            <person name="Schelkunov M."/>
            <person name="Shtratnikova V."/>
            <person name="Makarenko M."/>
            <person name="Klepikova A."/>
            <person name="Omelchenko D."/>
            <person name="Novikova G."/>
            <person name="Obukhova E."/>
            <person name="Bogdanov V."/>
            <person name="Penin A."/>
            <person name="Logacheva M."/>
        </authorList>
    </citation>
    <scope>NUCLEOTIDE SEQUENCE</scope>
    <source>
        <strain evidence="1">Hsosn_3</strain>
        <tissue evidence="1">Leaf</tissue>
    </source>
</reference>
<dbReference type="Proteomes" id="UP001237642">
    <property type="component" value="Unassembled WGS sequence"/>
</dbReference>
<gene>
    <name evidence="1" type="ORF">POM88_000874</name>
</gene>
<keyword evidence="2" id="KW-1185">Reference proteome</keyword>
<evidence type="ECO:0000313" key="1">
    <source>
        <dbReference type="EMBL" id="KAK1401269.1"/>
    </source>
</evidence>
<evidence type="ECO:0000313" key="2">
    <source>
        <dbReference type="Proteomes" id="UP001237642"/>
    </source>
</evidence>
<dbReference type="EMBL" id="JAUIZM010000001">
    <property type="protein sequence ID" value="KAK1401269.1"/>
    <property type="molecule type" value="Genomic_DNA"/>
</dbReference>
<reference evidence="1" key="2">
    <citation type="submission" date="2023-05" db="EMBL/GenBank/DDBJ databases">
        <authorList>
            <person name="Schelkunov M.I."/>
        </authorList>
    </citation>
    <scope>NUCLEOTIDE SEQUENCE</scope>
    <source>
        <strain evidence="1">Hsosn_3</strain>
        <tissue evidence="1">Leaf</tissue>
    </source>
</reference>
<organism evidence="1 2">
    <name type="scientific">Heracleum sosnowskyi</name>
    <dbReference type="NCBI Taxonomy" id="360622"/>
    <lineage>
        <taxon>Eukaryota</taxon>
        <taxon>Viridiplantae</taxon>
        <taxon>Streptophyta</taxon>
        <taxon>Embryophyta</taxon>
        <taxon>Tracheophyta</taxon>
        <taxon>Spermatophyta</taxon>
        <taxon>Magnoliopsida</taxon>
        <taxon>eudicotyledons</taxon>
        <taxon>Gunneridae</taxon>
        <taxon>Pentapetalae</taxon>
        <taxon>asterids</taxon>
        <taxon>campanulids</taxon>
        <taxon>Apiales</taxon>
        <taxon>Apiaceae</taxon>
        <taxon>Apioideae</taxon>
        <taxon>apioid superclade</taxon>
        <taxon>Tordylieae</taxon>
        <taxon>Tordyliinae</taxon>
        <taxon>Heracleum</taxon>
    </lineage>
</organism>